<keyword evidence="3" id="KW-1185">Reference proteome</keyword>
<gene>
    <name evidence="2" type="ORF">FA13DRAFT_680331</name>
</gene>
<protein>
    <submittedName>
        <fullName evidence="2">Uncharacterized protein</fullName>
    </submittedName>
</protein>
<name>A0A4Y7S9U0_COPMI</name>
<dbReference type="Proteomes" id="UP000298030">
    <property type="component" value="Unassembled WGS sequence"/>
</dbReference>
<sequence length="81" mass="9229">MPNRRIRHHARLFTPAPRPRGEYLPSPPERHHRRPVLPPATCVVLCVRGGGRGGSRCASGRVLARFDKDDRRRAGERRMPT</sequence>
<organism evidence="2 3">
    <name type="scientific">Coprinellus micaceus</name>
    <name type="common">Glistening ink-cap mushroom</name>
    <name type="synonym">Coprinus micaceus</name>
    <dbReference type="NCBI Taxonomy" id="71717"/>
    <lineage>
        <taxon>Eukaryota</taxon>
        <taxon>Fungi</taxon>
        <taxon>Dikarya</taxon>
        <taxon>Basidiomycota</taxon>
        <taxon>Agaricomycotina</taxon>
        <taxon>Agaricomycetes</taxon>
        <taxon>Agaricomycetidae</taxon>
        <taxon>Agaricales</taxon>
        <taxon>Agaricineae</taxon>
        <taxon>Psathyrellaceae</taxon>
        <taxon>Coprinellus</taxon>
    </lineage>
</organism>
<proteinExistence type="predicted"/>
<feature type="compositionally biased region" description="Basic residues" evidence="1">
    <location>
        <begin position="1"/>
        <end position="11"/>
    </location>
</feature>
<evidence type="ECO:0000313" key="3">
    <source>
        <dbReference type="Proteomes" id="UP000298030"/>
    </source>
</evidence>
<comment type="caution">
    <text evidence="2">The sequence shown here is derived from an EMBL/GenBank/DDBJ whole genome shotgun (WGS) entry which is preliminary data.</text>
</comment>
<feature type="region of interest" description="Disordered" evidence="1">
    <location>
        <begin position="1"/>
        <end position="35"/>
    </location>
</feature>
<dbReference type="AlphaFoldDB" id="A0A4Y7S9U0"/>
<evidence type="ECO:0000313" key="2">
    <source>
        <dbReference type="EMBL" id="TEB18107.1"/>
    </source>
</evidence>
<evidence type="ECO:0000256" key="1">
    <source>
        <dbReference type="SAM" id="MobiDB-lite"/>
    </source>
</evidence>
<accession>A0A4Y7S9U0</accession>
<reference evidence="2 3" key="1">
    <citation type="journal article" date="2019" name="Nat. Ecol. Evol.">
        <title>Megaphylogeny resolves global patterns of mushroom evolution.</title>
        <authorList>
            <person name="Varga T."/>
            <person name="Krizsan K."/>
            <person name="Foldi C."/>
            <person name="Dima B."/>
            <person name="Sanchez-Garcia M."/>
            <person name="Sanchez-Ramirez S."/>
            <person name="Szollosi G.J."/>
            <person name="Szarkandi J.G."/>
            <person name="Papp V."/>
            <person name="Albert L."/>
            <person name="Andreopoulos W."/>
            <person name="Angelini C."/>
            <person name="Antonin V."/>
            <person name="Barry K.W."/>
            <person name="Bougher N.L."/>
            <person name="Buchanan P."/>
            <person name="Buyck B."/>
            <person name="Bense V."/>
            <person name="Catcheside P."/>
            <person name="Chovatia M."/>
            <person name="Cooper J."/>
            <person name="Damon W."/>
            <person name="Desjardin D."/>
            <person name="Finy P."/>
            <person name="Geml J."/>
            <person name="Haridas S."/>
            <person name="Hughes K."/>
            <person name="Justo A."/>
            <person name="Karasinski D."/>
            <person name="Kautmanova I."/>
            <person name="Kiss B."/>
            <person name="Kocsube S."/>
            <person name="Kotiranta H."/>
            <person name="LaButti K.M."/>
            <person name="Lechner B.E."/>
            <person name="Liimatainen K."/>
            <person name="Lipzen A."/>
            <person name="Lukacs Z."/>
            <person name="Mihaltcheva S."/>
            <person name="Morgado L.N."/>
            <person name="Niskanen T."/>
            <person name="Noordeloos M.E."/>
            <person name="Ohm R.A."/>
            <person name="Ortiz-Santana B."/>
            <person name="Ovrebo C."/>
            <person name="Racz N."/>
            <person name="Riley R."/>
            <person name="Savchenko A."/>
            <person name="Shiryaev A."/>
            <person name="Soop K."/>
            <person name="Spirin V."/>
            <person name="Szebenyi C."/>
            <person name="Tomsovsky M."/>
            <person name="Tulloss R.E."/>
            <person name="Uehling J."/>
            <person name="Grigoriev I.V."/>
            <person name="Vagvolgyi C."/>
            <person name="Papp T."/>
            <person name="Martin F.M."/>
            <person name="Miettinen O."/>
            <person name="Hibbett D.S."/>
            <person name="Nagy L.G."/>
        </authorList>
    </citation>
    <scope>NUCLEOTIDE SEQUENCE [LARGE SCALE GENOMIC DNA]</scope>
    <source>
        <strain evidence="2 3">FP101781</strain>
    </source>
</reference>
<dbReference type="EMBL" id="QPFP01000288">
    <property type="protein sequence ID" value="TEB18107.1"/>
    <property type="molecule type" value="Genomic_DNA"/>
</dbReference>